<feature type="domain" description="Bacterial Pleckstrin homology" evidence="1">
    <location>
        <begin position="4"/>
        <end position="86"/>
    </location>
</feature>
<sequence>MGVEEFLAPGETVRFASRDTVTYQDQEYEFYITDRRLIWFSSKGLILKKKNLLSVPIEQVRNVAYEEKGLVKKRARIEIIMADRRYEFSGTAQSMRAIYGELQAHMVPAGKQGTQ</sequence>
<organism evidence="2 3">
    <name type="scientific">Thermogymnomonas acidicola</name>
    <dbReference type="NCBI Taxonomy" id="399579"/>
    <lineage>
        <taxon>Archaea</taxon>
        <taxon>Methanobacteriati</taxon>
        <taxon>Thermoplasmatota</taxon>
        <taxon>Thermoplasmata</taxon>
        <taxon>Thermoplasmatales</taxon>
        <taxon>Thermogymnomonas</taxon>
    </lineage>
</organism>
<evidence type="ECO:0000313" key="3">
    <source>
        <dbReference type="Proteomes" id="UP000632195"/>
    </source>
</evidence>
<protein>
    <recommendedName>
        <fullName evidence="1">Bacterial Pleckstrin homology domain-containing protein</fullName>
    </recommendedName>
</protein>
<dbReference type="EMBL" id="BMNY01000002">
    <property type="protein sequence ID" value="GGM75503.1"/>
    <property type="molecule type" value="Genomic_DNA"/>
</dbReference>
<dbReference type="Gene3D" id="2.30.29.50">
    <property type="entry name" value="Bacterial Pleckstrin homology domain"/>
    <property type="match status" value="1"/>
</dbReference>
<evidence type="ECO:0000313" key="2">
    <source>
        <dbReference type="EMBL" id="GGM75503.1"/>
    </source>
</evidence>
<accession>A0AA37BS90</accession>
<dbReference type="InterPro" id="IPR012544">
    <property type="entry name" value="PHb"/>
</dbReference>
<gene>
    <name evidence="2" type="ORF">GCM10007108_11770</name>
</gene>
<name>A0AA37BS90_9ARCH</name>
<reference evidence="2" key="2">
    <citation type="submission" date="2022-09" db="EMBL/GenBank/DDBJ databases">
        <authorList>
            <person name="Sun Q."/>
            <person name="Ohkuma M."/>
        </authorList>
    </citation>
    <scope>NUCLEOTIDE SEQUENCE</scope>
    <source>
        <strain evidence="2">JCM 13583</strain>
    </source>
</reference>
<keyword evidence="3" id="KW-1185">Reference proteome</keyword>
<dbReference type="AlphaFoldDB" id="A0AA37BS90"/>
<dbReference type="RefSeq" id="WP_188681270.1">
    <property type="nucleotide sequence ID" value="NZ_BMNY01000002.1"/>
</dbReference>
<dbReference type="SUPFAM" id="SSF50729">
    <property type="entry name" value="PH domain-like"/>
    <property type="match status" value="1"/>
</dbReference>
<dbReference type="InterPro" id="IPR037063">
    <property type="entry name" value="PHb_sf"/>
</dbReference>
<comment type="caution">
    <text evidence="2">The sequence shown here is derived from an EMBL/GenBank/DDBJ whole genome shotgun (WGS) entry which is preliminary data.</text>
</comment>
<dbReference type="Pfam" id="PF08000">
    <property type="entry name" value="bPH_1"/>
    <property type="match status" value="1"/>
</dbReference>
<dbReference type="Proteomes" id="UP000632195">
    <property type="component" value="Unassembled WGS sequence"/>
</dbReference>
<reference evidence="2" key="1">
    <citation type="journal article" date="2014" name="Int. J. Syst. Evol. Microbiol.">
        <title>Complete genome sequence of Corynebacterium casei LMG S-19264T (=DSM 44701T), isolated from a smear-ripened cheese.</title>
        <authorList>
            <consortium name="US DOE Joint Genome Institute (JGI-PGF)"/>
            <person name="Walter F."/>
            <person name="Albersmeier A."/>
            <person name="Kalinowski J."/>
            <person name="Ruckert C."/>
        </authorList>
    </citation>
    <scope>NUCLEOTIDE SEQUENCE</scope>
    <source>
        <strain evidence="2">JCM 13583</strain>
    </source>
</reference>
<proteinExistence type="predicted"/>
<evidence type="ECO:0000259" key="1">
    <source>
        <dbReference type="Pfam" id="PF08000"/>
    </source>
</evidence>